<dbReference type="PROSITE" id="PS00041">
    <property type="entry name" value="HTH_ARAC_FAMILY_1"/>
    <property type="match status" value="1"/>
</dbReference>
<dbReference type="GO" id="GO:0043565">
    <property type="term" value="F:sequence-specific DNA binding"/>
    <property type="evidence" value="ECO:0007669"/>
    <property type="project" value="InterPro"/>
</dbReference>
<dbReference type="InterPro" id="IPR009057">
    <property type="entry name" value="Homeodomain-like_sf"/>
</dbReference>
<dbReference type="Gene3D" id="2.60.120.280">
    <property type="entry name" value="Regulatory protein AraC"/>
    <property type="match status" value="1"/>
</dbReference>
<dbReference type="PRINTS" id="PR00032">
    <property type="entry name" value="HTHARAC"/>
</dbReference>
<dbReference type="KEGG" id="vgu:HYG85_19020"/>
<dbReference type="SUPFAM" id="SSF51215">
    <property type="entry name" value="Regulatory protein AraC"/>
    <property type="match status" value="1"/>
</dbReference>
<dbReference type="InterPro" id="IPR020449">
    <property type="entry name" value="Tscrpt_reg_AraC-type_HTH"/>
</dbReference>
<dbReference type="InterPro" id="IPR018062">
    <property type="entry name" value="HTH_AraC-typ_CS"/>
</dbReference>
<sequence length="274" mass="32320">MEDEKNFSKAYLSNLNVNLIIADYIHCDDTWKEKSYIPYFNKLYYICEGDGWVETGNKSLFPKKGDLVIIPANQPHAFSYINSNYYKKYWCHFTATIGDKNLFDIFDFPNIINIEEDKDYFIKLFKELVILDRRKDISSVLKAKGVLLEIIAYFLDKINVKELRMYKSPSIEKLELIISYIEKHLAEPITVEQLADIAHLQVNYFIKFFRLHFGNTPMNYVKRQRLEKAKQYLLNSDLSISEIGQKVGYTEVSHFSNQFKNYTGITASVYRKQR</sequence>
<dbReference type="InterPro" id="IPR018060">
    <property type="entry name" value="HTH_AraC"/>
</dbReference>
<dbReference type="Pfam" id="PF12833">
    <property type="entry name" value="HTH_18"/>
    <property type="match status" value="1"/>
</dbReference>
<dbReference type="Gene3D" id="1.10.10.60">
    <property type="entry name" value="Homeodomain-like"/>
    <property type="match status" value="2"/>
</dbReference>
<evidence type="ECO:0000256" key="1">
    <source>
        <dbReference type="ARBA" id="ARBA00023015"/>
    </source>
</evidence>
<accession>A0A8J8MDI0</accession>
<dbReference type="AlphaFoldDB" id="A0A8J8MDI0"/>
<dbReference type="SUPFAM" id="SSF46689">
    <property type="entry name" value="Homeodomain-like"/>
    <property type="match status" value="2"/>
</dbReference>
<name>A0A8J8MDI0_9FIRM</name>
<gene>
    <name evidence="5" type="ORF">HYG85_19020</name>
</gene>
<feature type="domain" description="HTH araC/xylS-type" evidence="4">
    <location>
        <begin position="175"/>
        <end position="273"/>
    </location>
</feature>
<evidence type="ECO:0000256" key="2">
    <source>
        <dbReference type="ARBA" id="ARBA00023125"/>
    </source>
</evidence>
<evidence type="ECO:0000256" key="3">
    <source>
        <dbReference type="ARBA" id="ARBA00023163"/>
    </source>
</evidence>
<keyword evidence="3" id="KW-0804">Transcription</keyword>
<keyword evidence="6" id="KW-1185">Reference proteome</keyword>
<keyword evidence="2" id="KW-0238">DNA-binding</keyword>
<dbReference type="PANTHER" id="PTHR43280:SF28">
    <property type="entry name" value="HTH-TYPE TRANSCRIPTIONAL ACTIVATOR RHAS"/>
    <property type="match status" value="1"/>
</dbReference>
<evidence type="ECO:0000259" key="4">
    <source>
        <dbReference type="PROSITE" id="PS01124"/>
    </source>
</evidence>
<evidence type="ECO:0000313" key="6">
    <source>
        <dbReference type="Proteomes" id="UP000677305"/>
    </source>
</evidence>
<dbReference type="SMART" id="SM00342">
    <property type="entry name" value="HTH_ARAC"/>
    <property type="match status" value="1"/>
</dbReference>
<reference evidence="5 6" key="1">
    <citation type="submission" date="2020-07" db="EMBL/GenBank/DDBJ databases">
        <title>Vallitalea guaymasensis genome.</title>
        <authorList>
            <person name="Postec A."/>
        </authorList>
    </citation>
    <scope>NUCLEOTIDE SEQUENCE [LARGE SCALE GENOMIC DNA]</scope>
    <source>
        <strain evidence="5 6">Ra1766G1</strain>
    </source>
</reference>
<dbReference type="Pfam" id="PF02311">
    <property type="entry name" value="AraC_binding"/>
    <property type="match status" value="1"/>
</dbReference>
<dbReference type="InterPro" id="IPR037923">
    <property type="entry name" value="HTH-like"/>
</dbReference>
<dbReference type="InterPro" id="IPR003313">
    <property type="entry name" value="AraC-bd"/>
</dbReference>
<dbReference type="PROSITE" id="PS01124">
    <property type="entry name" value="HTH_ARAC_FAMILY_2"/>
    <property type="match status" value="1"/>
</dbReference>
<protein>
    <submittedName>
        <fullName evidence="5">AraC family transcriptional regulator</fullName>
    </submittedName>
</protein>
<dbReference type="Proteomes" id="UP000677305">
    <property type="component" value="Chromosome"/>
</dbReference>
<organism evidence="5 6">
    <name type="scientific">Vallitalea guaymasensis</name>
    <dbReference type="NCBI Taxonomy" id="1185412"/>
    <lineage>
        <taxon>Bacteria</taxon>
        <taxon>Bacillati</taxon>
        <taxon>Bacillota</taxon>
        <taxon>Clostridia</taxon>
        <taxon>Lachnospirales</taxon>
        <taxon>Vallitaleaceae</taxon>
        <taxon>Vallitalea</taxon>
    </lineage>
</organism>
<proteinExistence type="predicted"/>
<dbReference type="PANTHER" id="PTHR43280">
    <property type="entry name" value="ARAC-FAMILY TRANSCRIPTIONAL REGULATOR"/>
    <property type="match status" value="1"/>
</dbReference>
<dbReference type="RefSeq" id="WP_212691007.1">
    <property type="nucleotide sequence ID" value="NZ_CP058561.1"/>
</dbReference>
<evidence type="ECO:0000313" key="5">
    <source>
        <dbReference type="EMBL" id="QUH30897.1"/>
    </source>
</evidence>
<keyword evidence="1" id="KW-0805">Transcription regulation</keyword>
<dbReference type="EMBL" id="CP058561">
    <property type="protein sequence ID" value="QUH30897.1"/>
    <property type="molecule type" value="Genomic_DNA"/>
</dbReference>
<dbReference type="GO" id="GO:0003700">
    <property type="term" value="F:DNA-binding transcription factor activity"/>
    <property type="evidence" value="ECO:0007669"/>
    <property type="project" value="InterPro"/>
</dbReference>